<dbReference type="PANTHER" id="PTHR44942">
    <property type="entry name" value="METHYLTRANSF_11 DOMAIN-CONTAINING PROTEIN"/>
    <property type="match status" value="1"/>
</dbReference>
<organism evidence="5 6">
    <name type="scientific">Corynebacterium maris DSM 45190</name>
    <dbReference type="NCBI Taxonomy" id="1224163"/>
    <lineage>
        <taxon>Bacteria</taxon>
        <taxon>Bacillati</taxon>
        <taxon>Actinomycetota</taxon>
        <taxon>Actinomycetes</taxon>
        <taxon>Mycobacteriales</taxon>
        <taxon>Corynebacteriaceae</taxon>
        <taxon>Corynebacterium</taxon>
    </lineage>
</organism>
<feature type="domain" description="Methyltransferase type 11" evidence="4">
    <location>
        <begin position="38"/>
        <end position="128"/>
    </location>
</feature>
<accession>S5SRL1</accession>
<dbReference type="CDD" id="cd02440">
    <property type="entry name" value="AdoMet_MTases"/>
    <property type="match status" value="1"/>
</dbReference>
<dbReference type="Proteomes" id="UP000015388">
    <property type="component" value="Chromosome"/>
</dbReference>
<dbReference type="SUPFAM" id="SSF53335">
    <property type="entry name" value="S-adenosyl-L-methionine-dependent methyltransferases"/>
    <property type="match status" value="1"/>
</dbReference>
<name>S5SRL1_9CORY</name>
<dbReference type="STRING" id="1224163.B841_00795"/>
<dbReference type="HOGENOM" id="CLU_049344_5_1_11"/>
<keyword evidence="2" id="KW-0489">Methyltransferase</keyword>
<evidence type="ECO:0000256" key="2">
    <source>
        <dbReference type="ARBA" id="ARBA00022603"/>
    </source>
</evidence>
<evidence type="ECO:0000259" key="4">
    <source>
        <dbReference type="Pfam" id="PF08241"/>
    </source>
</evidence>
<evidence type="ECO:0000313" key="5">
    <source>
        <dbReference type="EMBL" id="AGS33642.1"/>
    </source>
</evidence>
<dbReference type="Gene3D" id="3.40.50.150">
    <property type="entry name" value="Vaccinia Virus protein VP39"/>
    <property type="match status" value="1"/>
</dbReference>
<dbReference type="InterPro" id="IPR051052">
    <property type="entry name" value="Diverse_substrate_MTase"/>
</dbReference>
<dbReference type="Pfam" id="PF08241">
    <property type="entry name" value="Methyltransf_11"/>
    <property type="match status" value="1"/>
</dbReference>
<dbReference type="InterPro" id="IPR013216">
    <property type="entry name" value="Methyltransf_11"/>
</dbReference>
<dbReference type="GO" id="GO:0032259">
    <property type="term" value="P:methylation"/>
    <property type="evidence" value="ECO:0007669"/>
    <property type="project" value="UniProtKB-KW"/>
</dbReference>
<sequence length="250" mass="27024">MTALFDDGADYAAHRPSYPPALAESLAALPDGGTDLALDVGCGTGQLTALLAQHVGHRVIGVDPSPSQIAAATPAPKALYRVGSADRLPAVDGSVDLITVAQAAHWIDDLAAFYAEARRVATPGAAIALVSYGLCDVEGEVNSLFQDFYWGDFHRFWDPRRRHVENGLADLDFPFEPLRVEQPAIVREYDLTDFLGYLGTWTAVRNARDSGHAHEFAAFSEALSRQWGDPARRRTVTWPIAVRAGKVQAG</sequence>
<dbReference type="RefSeq" id="WP_020933577.1">
    <property type="nucleotide sequence ID" value="NC_021915.1"/>
</dbReference>
<dbReference type="PATRIC" id="fig|1224163.3.peg.158"/>
<evidence type="ECO:0000256" key="3">
    <source>
        <dbReference type="ARBA" id="ARBA00022679"/>
    </source>
</evidence>
<comment type="similarity">
    <text evidence="1">Belongs to the methyltransferase superfamily.</text>
</comment>
<dbReference type="KEGG" id="cmd:B841_00795"/>
<dbReference type="PANTHER" id="PTHR44942:SF4">
    <property type="entry name" value="METHYLTRANSFERASE TYPE 11 DOMAIN-CONTAINING PROTEIN"/>
    <property type="match status" value="1"/>
</dbReference>
<keyword evidence="3" id="KW-0808">Transferase</keyword>
<dbReference type="GO" id="GO:0008757">
    <property type="term" value="F:S-adenosylmethionine-dependent methyltransferase activity"/>
    <property type="evidence" value="ECO:0007669"/>
    <property type="project" value="InterPro"/>
</dbReference>
<dbReference type="eggNOG" id="COG0500">
    <property type="taxonomic scope" value="Bacteria"/>
</dbReference>
<dbReference type="EMBL" id="CP003924">
    <property type="protein sequence ID" value="AGS33642.1"/>
    <property type="molecule type" value="Genomic_DNA"/>
</dbReference>
<dbReference type="InterPro" id="IPR029063">
    <property type="entry name" value="SAM-dependent_MTases_sf"/>
</dbReference>
<evidence type="ECO:0000256" key="1">
    <source>
        <dbReference type="ARBA" id="ARBA00008361"/>
    </source>
</evidence>
<reference evidence="5 6" key="1">
    <citation type="submission" date="2012-11" db="EMBL/GenBank/DDBJ databases">
        <title>The complete genome sequence of Corynebacterium maris Coryn-1 (=DSM 45190).</title>
        <authorList>
            <person name="Schaffert L."/>
            <person name="Albersmeier A."/>
            <person name="Kalinowski J."/>
            <person name="Ruckert C."/>
        </authorList>
    </citation>
    <scope>NUCLEOTIDE SEQUENCE [LARGE SCALE GENOMIC DNA]</scope>
    <source>
        <strain evidence="6">Coryn-1</strain>
    </source>
</reference>
<evidence type="ECO:0000313" key="6">
    <source>
        <dbReference type="Proteomes" id="UP000015388"/>
    </source>
</evidence>
<dbReference type="AlphaFoldDB" id="S5SRL1"/>
<dbReference type="OrthoDB" id="9797252at2"/>
<keyword evidence="6" id="KW-1185">Reference proteome</keyword>
<proteinExistence type="inferred from homology"/>
<gene>
    <name evidence="5" type="ORF">B841_00795</name>
</gene>
<protein>
    <recommendedName>
        <fullName evidence="4">Methyltransferase type 11 domain-containing protein</fullName>
    </recommendedName>
</protein>